<evidence type="ECO:0000256" key="1">
    <source>
        <dbReference type="SAM" id="MobiDB-lite"/>
    </source>
</evidence>
<dbReference type="Proteomes" id="UP000053732">
    <property type="component" value="Unassembled WGS sequence"/>
</dbReference>
<organism evidence="2 3">
    <name type="scientific">Penicillium camemberti (strain FM 013)</name>
    <dbReference type="NCBI Taxonomy" id="1429867"/>
    <lineage>
        <taxon>Eukaryota</taxon>
        <taxon>Fungi</taxon>
        <taxon>Dikarya</taxon>
        <taxon>Ascomycota</taxon>
        <taxon>Pezizomycotina</taxon>
        <taxon>Eurotiomycetes</taxon>
        <taxon>Eurotiomycetidae</taxon>
        <taxon>Eurotiales</taxon>
        <taxon>Aspergillaceae</taxon>
        <taxon>Penicillium</taxon>
    </lineage>
</organism>
<name>A0A0G4P7M8_PENC3</name>
<feature type="region of interest" description="Disordered" evidence="1">
    <location>
        <begin position="137"/>
        <end position="156"/>
    </location>
</feature>
<accession>A0A0G4P7M8</accession>
<evidence type="ECO:0000313" key="3">
    <source>
        <dbReference type="Proteomes" id="UP000053732"/>
    </source>
</evidence>
<dbReference type="AlphaFoldDB" id="A0A0G4P7M8"/>
<proteinExistence type="predicted"/>
<gene>
    <name evidence="2" type="ORF">PCAMFM013_S007g000265</name>
</gene>
<keyword evidence="3" id="KW-1185">Reference proteome</keyword>
<dbReference type="EMBL" id="HG793140">
    <property type="protein sequence ID" value="CRL22284.1"/>
    <property type="molecule type" value="Genomic_DNA"/>
</dbReference>
<protein>
    <submittedName>
        <fullName evidence="2">Str. FM013</fullName>
    </submittedName>
</protein>
<feature type="region of interest" description="Disordered" evidence="1">
    <location>
        <begin position="99"/>
        <end position="131"/>
    </location>
</feature>
<feature type="compositionally biased region" description="Polar residues" evidence="1">
    <location>
        <begin position="108"/>
        <end position="131"/>
    </location>
</feature>
<evidence type="ECO:0000313" key="2">
    <source>
        <dbReference type="EMBL" id="CRL22284.1"/>
    </source>
</evidence>
<reference evidence="2 3" key="1">
    <citation type="journal article" date="2014" name="Nat. Commun.">
        <title>Multiple recent horizontal transfers of a large genomic region in cheese making fungi.</title>
        <authorList>
            <person name="Cheeseman K."/>
            <person name="Ropars J."/>
            <person name="Renault P."/>
            <person name="Dupont J."/>
            <person name="Gouzy J."/>
            <person name="Branca A."/>
            <person name="Abraham A.L."/>
            <person name="Ceppi M."/>
            <person name="Conseiller E."/>
            <person name="Debuchy R."/>
            <person name="Malagnac F."/>
            <person name="Goarin A."/>
            <person name="Silar P."/>
            <person name="Lacoste S."/>
            <person name="Sallet E."/>
            <person name="Bensimon A."/>
            <person name="Giraud T."/>
            <person name="Brygoo Y."/>
        </authorList>
    </citation>
    <scope>NUCLEOTIDE SEQUENCE [LARGE SCALE GENOMIC DNA]</scope>
    <source>
        <strain evidence="3">FM 013</strain>
    </source>
</reference>
<sequence>MNLPLSTWKTWDSLPNPIKEKNDDDKLDPDDIQTLMEYGPTVRKLFPHFFDKEGSLRRVVDHTLDYVQDRQFTQPSLVLNSLNPGLIKSFVGRHMDKRVEEGEKEQTQTKASNTTPEQASKPSQSKPHATKNITTSMLGRASESPEDSSTKDSTGLQAKFKDMKGQLEDARKLQANHELLIRHLWLDAKFLLESKRMDQWYFEMQEDLKTMDKRIYYESNKTT</sequence>